<gene>
    <name evidence="2" type="ORF">Q5P01_014206</name>
</gene>
<sequence>MSPNQSGDATILLFQQNPGPSQTQTSGSAHLMTQTLSSGIRPDRRARRSVGDAPPGSVLPEAAAAAAAAAGLSPAPPTAGSISSLIVELQPDPAPCESLLCD</sequence>
<feature type="region of interest" description="Disordered" evidence="1">
    <location>
        <begin position="1"/>
        <end position="57"/>
    </location>
</feature>
<dbReference type="AlphaFoldDB" id="A0AA88SRE9"/>
<evidence type="ECO:0000313" key="3">
    <source>
        <dbReference type="Proteomes" id="UP001187415"/>
    </source>
</evidence>
<dbReference type="EMBL" id="JAUPFM010000010">
    <property type="protein sequence ID" value="KAK2840466.1"/>
    <property type="molecule type" value="Genomic_DNA"/>
</dbReference>
<comment type="caution">
    <text evidence="2">The sequence shown here is derived from an EMBL/GenBank/DDBJ whole genome shotgun (WGS) entry which is preliminary data.</text>
</comment>
<proteinExistence type="predicted"/>
<feature type="compositionally biased region" description="Polar residues" evidence="1">
    <location>
        <begin position="1"/>
        <end position="38"/>
    </location>
</feature>
<protein>
    <submittedName>
        <fullName evidence="2">Uncharacterized protein</fullName>
    </submittedName>
</protein>
<keyword evidence="3" id="KW-1185">Reference proteome</keyword>
<accession>A0AA88SRE9</accession>
<evidence type="ECO:0000256" key="1">
    <source>
        <dbReference type="SAM" id="MobiDB-lite"/>
    </source>
</evidence>
<reference evidence="2" key="1">
    <citation type="submission" date="2023-07" db="EMBL/GenBank/DDBJ databases">
        <title>Chromosome-level Genome Assembly of Striped Snakehead (Channa striata).</title>
        <authorList>
            <person name="Liu H."/>
        </authorList>
    </citation>
    <scope>NUCLEOTIDE SEQUENCE</scope>
    <source>
        <strain evidence="2">Gz</strain>
        <tissue evidence="2">Muscle</tissue>
    </source>
</reference>
<evidence type="ECO:0000313" key="2">
    <source>
        <dbReference type="EMBL" id="KAK2840466.1"/>
    </source>
</evidence>
<organism evidence="2 3">
    <name type="scientific">Channa striata</name>
    <name type="common">Snakehead murrel</name>
    <name type="synonym">Ophicephalus striatus</name>
    <dbReference type="NCBI Taxonomy" id="64152"/>
    <lineage>
        <taxon>Eukaryota</taxon>
        <taxon>Metazoa</taxon>
        <taxon>Chordata</taxon>
        <taxon>Craniata</taxon>
        <taxon>Vertebrata</taxon>
        <taxon>Euteleostomi</taxon>
        <taxon>Actinopterygii</taxon>
        <taxon>Neopterygii</taxon>
        <taxon>Teleostei</taxon>
        <taxon>Neoteleostei</taxon>
        <taxon>Acanthomorphata</taxon>
        <taxon>Anabantaria</taxon>
        <taxon>Anabantiformes</taxon>
        <taxon>Channoidei</taxon>
        <taxon>Channidae</taxon>
        <taxon>Channa</taxon>
    </lineage>
</organism>
<name>A0AA88SRE9_CHASR</name>
<dbReference type="Proteomes" id="UP001187415">
    <property type="component" value="Unassembled WGS sequence"/>
</dbReference>